<feature type="domain" description="Serpin" evidence="2">
    <location>
        <begin position="6"/>
        <end position="345"/>
    </location>
</feature>
<reference evidence="3" key="1">
    <citation type="submission" date="2018-10" db="EMBL/GenBank/DDBJ databases">
        <title>Hidden diversity of soil giant viruses.</title>
        <authorList>
            <person name="Schulz F."/>
            <person name="Alteio L."/>
            <person name="Goudeau D."/>
            <person name="Ryan E.M."/>
            <person name="Malmstrom R.R."/>
            <person name="Blanchard J."/>
            <person name="Woyke T."/>
        </authorList>
    </citation>
    <scope>NUCLEOTIDE SEQUENCE</scope>
    <source>
        <strain evidence="3">HAV1</strain>
    </source>
</reference>
<protein>
    <recommendedName>
        <fullName evidence="2">Serpin domain-containing protein</fullName>
    </recommendedName>
</protein>
<gene>
    <name evidence="3" type="ORF">Harvfovirus66_4</name>
</gene>
<evidence type="ECO:0000256" key="1">
    <source>
        <dbReference type="RuleBase" id="RU000411"/>
    </source>
</evidence>
<dbReference type="InterPro" id="IPR000215">
    <property type="entry name" value="Serpin_fam"/>
</dbReference>
<evidence type="ECO:0000259" key="2">
    <source>
        <dbReference type="SMART" id="SM00093"/>
    </source>
</evidence>
<dbReference type="PANTHER" id="PTHR11461:SF211">
    <property type="entry name" value="GH10112P-RELATED"/>
    <property type="match status" value="1"/>
</dbReference>
<dbReference type="EMBL" id="MK072308">
    <property type="protein sequence ID" value="AYV81823.1"/>
    <property type="molecule type" value="Genomic_DNA"/>
</dbReference>
<dbReference type="InterPro" id="IPR042185">
    <property type="entry name" value="Serpin_sf_2"/>
</dbReference>
<dbReference type="InterPro" id="IPR042178">
    <property type="entry name" value="Serpin_sf_1"/>
</dbReference>
<dbReference type="InterPro" id="IPR023796">
    <property type="entry name" value="Serpin_dom"/>
</dbReference>
<dbReference type="SUPFAM" id="SSF56574">
    <property type="entry name" value="Serpins"/>
    <property type="match status" value="1"/>
</dbReference>
<accession>A0A3G5A7L4</accession>
<sequence>MTSVFVRLFDRLDCSKSQIYSPFSLEAALVVPYVGSDLETKDVLAAEFNKVIPKGSSPIDFYEKLNSYLTDTSVVSMANAIWVNNKSSFKLNERFQKTVERVSSIQIIAFDEKFQDTVDGFISGKTKGMIPNGPKIDCSNPHLTTVIVNTLLFQGKWKVAFPFSWEGDFTLSNGEVIKHPLMSNKMECKYYKDKNMQVIELEYLNGFSMLVFLARDSLELCDVSEAKITGVREEMKIRTVEVILPKFTAQSTISLLKPLIELTSDKIRGNYNLIGSEPLSISAIVQQCKIEVDESGTKAAAAMSVFCETNCIDRRIFFYADRPFSYTIIDTTYQKQLFKGSYLGK</sequence>
<name>A0A3G5A7L4_9VIRU</name>
<organism evidence="3">
    <name type="scientific">Harvfovirus sp</name>
    <dbReference type="NCBI Taxonomy" id="2487768"/>
    <lineage>
        <taxon>Viruses</taxon>
        <taxon>Varidnaviria</taxon>
        <taxon>Bamfordvirae</taxon>
        <taxon>Nucleocytoviricota</taxon>
        <taxon>Megaviricetes</taxon>
        <taxon>Imitervirales</taxon>
        <taxon>Mimiviridae</taxon>
        <taxon>Klosneuvirinae</taxon>
    </lineage>
</organism>
<dbReference type="InterPro" id="IPR036186">
    <property type="entry name" value="Serpin_sf"/>
</dbReference>
<proteinExistence type="inferred from homology"/>
<comment type="similarity">
    <text evidence="1">Belongs to the serpin family.</text>
</comment>
<dbReference type="PANTHER" id="PTHR11461">
    <property type="entry name" value="SERINE PROTEASE INHIBITOR, SERPIN"/>
    <property type="match status" value="1"/>
</dbReference>
<dbReference type="Pfam" id="PF00079">
    <property type="entry name" value="Serpin"/>
    <property type="match status" value="1"/>
</dbReference>
<dbReference type="CDD" id="cd00172">
    <property type="entry name" value="serpin"/>
    <property type="match status" value="1"/>
</dbReference>
<dbReference type="SMART" id="SM00093">
    <property type="entry name" value="SERPIN"/>
    <property type="match status" value="1"/>
</dbReference>
<evidence type="ECO:0000313" key="3">
    <source>
        <dbReference type="EMBL" id="AYV81823.1"/>
    </source>
</evidence>
<dbReference type="Gene3D" id="2.30.39.10">
    <property type="entry name" value="Alpha-1-antitrypsin, domain 1"/>
    <property type="match status" value="1"/>
</dbReference>
<dbReference type="GO" id="GO:0005615">
    <property type="term" value="C:extracellular space"/>
    <property type="evidence" value="ECO:0007669"/>
    <property type="project" value="InterPro"/>
</dbReference>
<dbReference type="GO" id="GO:0004867">
    <property type="term" value="F:serine-type endopeptidase inhibitor activity"/>
    <property type="evidence" value="ECO:0007669"/>
    <property type="project" value="InterPro"/>
</dbReference>
<dbReference type="Gene3D" id="3.30.497.10">
    <property type="entry name" value="Antithrombin, subunit I, domain 2"/>
    <property type="match status" value="1"/>
</dbReference>